<dbReference type="EMBL" id="CAWUOM010000040">
    <property type="protein sequence ID" value="CAK7267942.1"/>
    <property type="molecule type" value="Genomic_DNA"/>
</dbReference>
<evidence type="ECO:0000313" key="2">
    <source>
        <dbReference type="EMBL" id="CAK7267942.1"/>
    </source>
</evidence>
<protein>
    <submittedName>
        <fullName evidence="2">Uncharacterized protein</fullName>
    </submittedName>
</protein>
<evidence type="ECO:0000256" key="1">
    <source>
        <dbReference type="SAM" id="MobiDB-lite"/>
    </source>
</evidence>
<accession>A0ABP0DKW9</accession>
<evidence type="ECO:0000313" key="3">
    <source>
        <dbReference type="Proteomes" id="UP001642501"/>
    </source>
</evidence>
<reference evidence="2 3" key="1">
    <citation type="submission" date="2024-01" db="EMBL/GenBank/DDBJ databases">
        <authorList>
            <person name="Allen C."/>
            <person name="Tagirdzhanova G."/>
        </authorList>
    </citation>
    <scope>NUCLEOTIDE SEQUENCE [LARGE SCALE GENOMIC DNA]</scope>
    <source>
        <strain evidence="2 3">CBS 573.63</strain>
    </source>
</reference>
<proteinExistence type="predicted"/>
<sequence>MSPLDDSPTDTTTSSSVSKMTAPTIDVHFEFEHRALEVSAPSIELAFEFEQLEAILNEEFFRTIEHNAFVQAKMTIQNLAMHDKLNRAEMTYIKYMEGESEETDITDPDTAFSLHSAAFDEVDESFWDEESSAFIESPEDGKEVDAGAVEDGIAVAIIEDFESNEAPNGLVNDFQIAADTLNEDMSMIEFDYNDIYLLGAATEQESPVPHLPTISECVEKSKDLNQESDDDDRITSYSRDNLISAYKMFANTIESDPDQEEEESASKSIAREKASDLDPLGREPPSEDHEAKEKFKLKLFTIHEETENEKGFATHNTFAPVDEMARLGLLFSDEECEDDIMASFDISIESFQVDEYESGTAELTEPAKPVDFPSLCADLSKRTIKAPKKSSNASRHAGFQFEFSFPVPTDTTTDREKHQLSTDLITSSAIVSPAFKSDQVADIELDGELADGATDSKIIPLVVDTQYGNDLHADKRVKYHEDAWNSLVEAPECFPSASLSDERLKIVDWGFVGPVPACYHLPTVNDRVIEEVIEAEVEPLYTNVVLETCSSAAFDLAISSSATTPELPQHPIISTDPAEDISILAENEVAKLDAALCSTLDIECGDDSFDAESIGAAIDALLLVLPTAETDAESIDRDAITAAIDQVLLLLPLAECRSDIEKLEAVIAEIDPLTEKSLEKHRETASLSNAPEPDEYQSDILPATEQHSIAHTEPLEDFLSPELTAMNHEESMLEAWETYSQRSEDSLDTSEEAWRIYDRVIGRRLNQCTWALLEQPNVFGSCSGPLLMLTTPEGDTRYPQDMKVYGGQSDWADLDEDDEL</sequence>
<feature type="region of interest" description="Disordered" evidence="1">
    <location>
        <begin position="253"/>
        <end position="293"/>
    </location>
</feature>
<feature type="compositionally biased region" description="Basic and acidic residues" evidence="1">
    <location>
        <begin position="269"/>
        <end position="293"/>
    </location>
</feature>
<organism evidence="2 3">
    <name type="scientific">Sporothrix epigloea</name>
    <dbReference type="NCBI Taxonomy" id="1892477"/>
    <lineage>
        <taxon>Eukaryota</taxon>
        <taxon>Fungi</taxon>
        <taxon>Dikarya</taxon>
        <taxon>Ascomycota</taxon>
        <taxon>Pezizomycotina</taxon>
        <taxon>Sordariomycetes</taxon>
        <taxon>Sordariomycetidae</taxon>
        <taxon>Ophiostomatales</taxon>
        <taxon>Ophiostomataceae</taxon>
        <taxon>Sporothrix</taxon>
    </lineage>
</organism>
<keyword evidence="3" id="KW-1185">Reference proteome</keyword>
<gene>
    <name evidence="2" type="ORF">SEPCBS57363_002848</name>
</gene>
<comment type="caution">
    <text evidence="2">The sequence shown here is derived from an EMBL/GenBank/DDBJ whole genome shotgun (WGS) entry which is preliminary data.</text>
</comment>
<name>A0ABP0DKW9_9PEZI</name>
<dbReference type="Proteomes" id="UP001642501">
    <property type="component" value="Unassembled WGS sequence"/>
</dbReference>